<protein>
    <submittedName>
        <fullName evidence="3">DNA-binding transcriptional regulator, XRE-family HTH domain</fullName>
    </submittedName>
</protein>
<feature type="domain" description="HTH cro/C1-type" evidence="2">
    <location>
        <begin position="13"/>
        <end position="66"/>
    </location>
</feature>
<accession>A0A1G7P504</accession>
<gene>
    <name evidence="3" type="ORF">SAMN05216464_1337</name>
</gene>
<proteinExistence type="predicted"/>
<dbReference type="SMART" id="SM00530">
    <property type="entry name" value="HTH_XRE"/>
    <property type="match status" value="1"/>
</dbReference>
<dbReference type="Gene3D" id="1.10.260.40">
    <property type="entry name" value="lambda repressor-like DNA-binding domains"/>
    <property type="match status" value="1"/>
</dbReference>
<evidence type="ECO:0000313" key="4">
    <source>
        <dbReference type="Proteomes" id="UP000199072"/>
    </source>
</evidence>
<dbReference type="PROSITE" id="PS50943">
    <property type="entry name" value="HTH_CROC1"/>
    <property type="match status" value="1"/>
</dbReference>
<sequence length="142" mass="16439">MELAQKKHFGQNIRNMRILKGMKQDTLGKVMGMAQQNISKMEKNELPTQEILERAAKAMGTTVDAIKNFDKDNDFNFFFGYTTNQHNHPIKEVIEYFKEAILKEHGEKEELKVENEALKAELDQLKKGNSKPESENKLKKVK</sequence>
<keyword evidence="3" id="KW-0238">DNA-binding</keyword>
<dbReference type="AlphaFoldDB" id="A0A1G7P504"/>
<keyword evidence="1" id="KW-0175">Coiled coil</keyword>
<evidence type="ECO:0000256" key="1">
    <source>
        <dbReference type="SAM" id="Coils"/>
    </source>
</evidence>
<dbReference type="Pfam" id="PF01381">
    <property type="entry name" value="HTH_3"/>
    <property type="match status" value="1"/>
</dbReference>
<dbReference type="GO" id="GO:0003677">
    <property type="term" value="F:DNA binding"/>
    <property type="evidence" value="ECO:0007669"/>
    <property type="project" value="UniProtKB-KW"/>
</dbReference>
<dbReference type="Proteomes" id="UP000199072">
    <property type="component" value="Unassembled WGS sequence"/>
</dbReference>
<feature type="coiled-coil region" evidence="1">
    <location>
        <begin position="101"/>
        <end position="128"/>
    </location>
</feature>
<dbReference type="SUPFAM" id="SSF47413">
    <property type="entry name" value="lambda repressor-like DNA-binding domains"/>
    <property type="match status" value="1"/>
</dbReference>
<name>A0A1G7P504_9SPHI</name>
<dbReference type="STRING" id="1391627.SAMN05216464_1337"/>
<organism evidence="3 4">
    <name type="scientific">Mucilaginibacter pineti</name>
    <dbReference type="NCBI Taxonomy" id="1391627"/>
    <lineage>
        <taxon>Bacteria</taxon>
        <taxon>Pseudomonadati</taxon>
        <taxon>Bacteroidota</taxon>
        <taxon>Sphingobacteriia</taxon>
        <taxon>Sphingobacteriales</taxon>
        <taxon>Sphingobacteriaceae</taxon>
        <taxon>Mucilaginibacter</taxon>
    </lineage>
</organism>
<evidence type="ECO:0000259" key="2">
    <source>
        <dbReference type="PROSITE" id="PS50943"/>
    </source>
</evidence>
<dbReference type="InterPro" id="IPR010982">
    <property type="entry name" value="Lambda_DNA-bd_dom_sf"/>
</dbReference>
<dbReference type="CDD" id="cd00093">
    <property type="entry name" value="HTH_XRE"/>
    <property type="match status" value="1"/>
</dbReference>
<dbReference type="InterPro" id="IPR001387">
    <property type="entry name" value="Cro/C1-type_HTH"/>
</dbReference>
<dbReference type="EMBL" id="FNAI01000033">
    <property type="protein sequence ID" value="SDF80520.1"/>
    <property type="molecule type" value="Genomic_DNA"/>
</dbReference>
<dbReference type="RefSeq" id="WP_162842830.1">
    <property type="nucleotide sequence ID" value="NZ_FNAI01000033.1"/>
</dbReference>
<reference evidence="3 4" key="1">
    <citation type="submission" date="2016-10" db="EMBL/GenBank/DDBJ databases">
        <authorList>
            <person name="de Groot N.N."/>
        </authorList>
    </citation>
    <scope>NUCLEOTIDE SEQUENCE [LARGE SCALE GENOMIC DNA]</scope>
    <source>
        <strain evidence="3 4">47C3B</strain>
    </source>
</reference>
<evidence type="ECO:0000313" key="3">
    <source>
        <dbReference type="EMBL" id="SDF80520.1"/>
    </source>
</evidence>
<keyword evidence="4" id="KW-1185">Reference proteome</keyword>